<evidence type="ECO:0000313" key="1">
    <source>
        <dbReference type="EMBL" id="GAH07301.1"/>
    </source>
</evidence>
<sequence>TSKELIKLDKLVRVEARKGLLERSFFADPEGVVRKRFLRLGTEKEASLLDTLAGDVTFKTSKPQILIFKDIKVQAFPKTKIFKSITKKLETGKVLTQKESGALVKFQLKQTGKFKPLGFQTTEMEITLAPGEIVRKGKTVAHALINGKRVPIVTAKVVKAKPLTKKLLGKAGKGKITAKELKTLRKNLKKETRFTTSISDSRISKPRLPLGRKSVAVAVRATRRKVVRRPP</sequence>
<name>X1CG75_9ZZZZ</name>
<gene>
    <name evidence="1" type="ORF">S01H4_57448</name>
</gene>
<feature type="non-terminal residue" evidence="1">
    <location>
        <position position="1"/>
    </location>
</feature>
<feature type="non-terminal residue" evidence="1">
    <location>
        <position position="231"/>
    </location>
</feature>
<protein>
    <submittedName>
        <fullName evidence="1">Uncharacterized protein</fullName>
    </submittedName>
</protein>
<accession>X1CG75</accession>
<dbReference type="AlphaFoldDB" id="X1CG75"/>
<proteinExistence type="predicted"/>
<dbReference type="EMBL" id="BART01033424">
    <property type="protein sequence ID" value="GAH07301.1"/>
    <property type="molecule type" value="Genomic_DNA"/>
</dbReference>
<comment type="caution">
    <text evidence="1">The sequence shown here is derived from an EMBL/GenBank/DDBJ whole genome shotgun (WGS) entry which is preliminary data.</text>
</comment>
<reference evidence="1" key="1">
    <citation type="journal article" date="2014" name="Front. Microbiol.">
        <title>High frequency of phylogenetically diverse reductive dehalogenase-homologous genes in deep subseafloor sedimentary metagenomes.</title>
        <authorList>
            <person name="Kawai M."/>
            <person name="Futagami T."/>
            <person name="Toyoda A."/>
            <person name="Takaki Y."/>
            <person name="Nishi S."/>
            <person name="Hori S."/>
            <person name="Arai W."/>
            <person name="Tsubouchi T."/>
            <person name="Morono Y."/>
            <person name="Uchiyama I."/>
            <person name="Ito T."/>
            <person name="Fujiyama A."/>
            <person name="Inagaki F."/>
            <person name="Takami H."/>
        </authorList>
    </citation>
    <scope>NUCLEOTIDE SEQUENCE</scope>
    <source>
        <strain evidence="1">Expedition CK06-06</strain>
    </source>
</reference>
<organism evidence="1">
    <name type="scientific">marine sediment metagenome</name>
    <dbReference type="NCBI Taxonomy" id="412755"/>
    <lineage>
        <taxon>unclassified sequences</taxon>
        <taxon>metagenomes</taxon>
        <taxon>ecological metagenomes</taxon>
    </lineage>
</organism>